<protein>
    <submittedName>
        <fullName evidence="1">Uncharacterized protein</fullName>
    </submittedName>
</protein>
<evidence type="ECO:0000313" key="2">
    <source>
        <dbReference type="Proteomes" id="UP000014937"/>
    </source>
</evidence>
<comment type="caution">
    <text evidence="1">The sequence shown here is derived from an EMBL/GenBank/DDBJ whole genome shotgun (WGS) entry which is preliminary data.</text>
</comment>
<organism evidence="1 2">
    <name type="scientific">Phascolarctobacterium succinatutens CAG:287</name>
    <dbReference type="NCBI Taxonomy" id="1263101"/>
    <lineage>
        <taxon>Bacteria</taxon>
        <taxon>Bacillati</taxon>
        <taxon>Bacillota</taxon>
        <taxon>Negativicutes</taxon>
        <taxon>Acidaminococcales</taxon>
        <taxon>Acidaminococcaceae</taxon>
        <taxon>Phascolarctobacterium</taxon>
    </lineage>
</organism>
<gene>
    <name evidence="1" type="ORF">BN587_00535</name>
</gene>
<dbReference type="Proteomes" id="UP000014937">
    <property type="component" value="Unassembled WGS sequence"/>
</dbReference>
<dbReference type="AlphaFoldDB" id="R6XZ74"/>
<reference evidence="1" key="1">
    <citation type="submission" date="2012-11" db="EMBL/GenBank/DDBJ databases">
        <title>Dependencies among metagenomic species, viruses, plasmids and units of genetic variation.</title>
        <authorList>
            <person name="Nielsen H.B."/>
            <person name="Almeida M."/>
            <person name="Juncker A.S."/>
            <person name="Rasmussen S."/>
            <person name="Li J."/>
            <person name="Sunagawa S."/>
            <person name="Plichta D."/>
            <person name="Gautier L."/>
            <person name="Le Chatelier E."/>
            <person name="Peletier E."/>
            <person name="Bonde I."/>
            <person name="Nielsen T."/>
            <person name="Manichanh C."/>
            <person name="Arumugam M."/>
            <person name="Batto J."/>
            <person name="Santos M.B.Q.D."/>
            <person name="Blom N."/>
            <person name="Borruel N."/>
            <person name="Burgdorf K.S."/>
            <person name="Boumezbeur F."/>
            <person name="Casellas F."/>
            <person name="Dore J."/>
            <person name="Guarner F."/>
            <person name="Hansen T."/>
            <person name="Hildebrand F."/>
            <person name="Kaas R.S."/>
            <person name="Kennedy S."/>
            <person name="Kristiansen K."/>
            <person name="Kultima J.R."/>
            <person name="Leonard P."/>
            <person name="Levenez F."/>
            <person name="Lund O."/>
            <person name="Moumen B."/>
            <person name="Le Paslier D."/>
            <person name="Pons N."/>
            <person name="Pedersen O."/>
            <person name="Prifti E."/>
            <person name="Qin J."/>
            <person name="Raes J."/>
            <person name="Tap J."/>
            <person name="Tims S."/>
            <person name="Ussery D.W."/>
            <person name="Yamada T."/>
            <person name="MetaHit consortium"/>
            <person name="Renault P."/>
            <person name="Sicheritz-Ponten T."/>
            <person name="Bork P."/>
            <person name="Wang J."/>
            <person name="Brunak S."/>
            <person name="Ehrlich S.D."/>
        </authorList>
    </citation>
    <scope>NUCLEOTIDE SEQUENCE [LARGE SCALE GENOMIC DNA]</scope>
</reference>
<proteinExistence type="predicted"/>
<accession>R6XZ74</accession>
<sequence>MSRKTDEEIIKDKIDYWCKSLKHWWKAYRKCCCSLYKYFLLESVRKVRYWRGKLEKKVKT</sequence>
<dbReference type="EMBL" id="CBGL010000090">
    <property type="protein sequence ID" value="CDD11497.1"/>
    <property type="molecule type" value="Genomic_DNA"/>
</dbReference>
<name>R6XZ74_9FIRM</name>
<dbReference type="RefSeq" id="WP_021719625.1">
    <property type="nucleotide sequence ID" value="NZ_FR892771.1"/>
</dbReference>
<evidence type="ECO:0000313" key="1">
    <source>
        <dbReference type="EMBL" id="CDD11497.1"/>
    </source>
</evidence>
<dbReference type="HOGENOM" id="CLU_2937629_0_0_9"/>